<organism evidence="1 2">
    <name type="scientific">Deminuibacter soli</name>
    <dbReference type="NCBI Taxonomy" id="2291815"/>
    <lineage>
        <taxon>Bacteria</taxon>
        <taxon>Pseudomonadati</taxon>
        <taxon>Bacteroidota</taxon>
        <taxon>Chitinophagia</taxon>
        <taxon>Chitinophagales</taxon>
        <taxon>Chitinophagaceae</taxon>
        <taxon>Deminuibacter</taxon>
    </lineage>
</organism>
<sequence length="184" mass="21413">MALAVNLNLDDVYEINPLSEDLRVSTFITDLQDGTSIPLQVEISSEPHALLSSVFNLAFGPLNARGQIDDIAELAHEDYSKVFSSILFAGVTYLTDHRDHYLGIDGSNDLRAYLYFRHLQRNFTYLDNLFEMYGLKYYVRINRFGKNQYDNPFDFNDVIPSPVGIKRREKWQDAMYNYFIFKLK</sequence>
<comment type="caution">
    <text evidence="1">The sequence shown here is derived from an EMBL/GenBank/DDBJ whole genome shotgun (WGS) entry which is preliminary data.</text>
</comment>
<gene>
    <name evidence="1" type="ORF">DXN05_17380</name>
</gene>
<keyword evidence="2" id="KW-1185">Reference proteome</keyword>
<name>A0A3E1NFW0_9BACT</name>
<evidence type="ECO:0000313" key="2">
    <source>
        <dbReference type="Proteomes" id="UP000261284"/>
    </source>
</evidence>
<dbReference type="RefSeq" id="WP_116848551.1">
    <property type="nucleotide sequence ID" value="NZ_QTJU01000007.1"/>
</dbReference>
<protein>
    <submittedName>
        <fullName evidence="1">Uncharacterized protein</fullName>
    </submittedName>
</protein>
<reference evidence="1 2" key="1">
    <citation type="submission" date="2018-08" db="EMBL/GenBank/DDBJ databases">
        <title>Chitinophagaceae sp. K23C18032701, a novel bacterium isolated from forest soil.</title>
        <authorList>
            <person name="Wang C."/>
        </authorList>
    </citation>
    <scope>NUCLEOTIDE SEQUENCE [LARGE SCALE GENOMIC DNA]</scope>
    <source>
        <strain evidence="1 2">K23C18032701</strain>
    </source>
</reference>
<evidence type="ECO:0000313" key="1">
    <source>
        <dbReference type="EMBL" id="RFM26767.1"/>
    </source>
</evidence>
<dbReference type="Proteomes" id="UP000261284">
    <property type="component" value="Unassembled WGS sequence"/>
</dbReference>
<dbReference type="OrthoDB" id="1341042at2"/>
<accession>A0A3E1NFW0</accession>
<proteinExistence type="predicted"/>
<dbReference type="InterPro" id="IPR053865">
    <property type="entry name" value="DUF6934"/>
</dbReference>
<dbReference type="Pfam" id="PF22028">
    <property type="entry name" value="DUF6934"/>
    <property type="match status" value="1"/>
</dbReference>
<dbReference type="EMBL" id="QTJU01000007">
    <property type="protein sequence ID" value="RFM26767.1"/>
    <property type="molecule type" value="Genomic_DNA"/>
</dbReference>
<dbReference type="AlphaFoldDB" id="A0A3E1NFW0"/>